<organism evidence="1 2">
    <name type="scientific">Vibrio harveyi</name>
    <name type="common">Beneckea harveyi</name>
    <dbReference type="NCBI Taxonomy" id="669"/>
    <lineage>
        <taxon>Bacteria</taxon>
        <taxon>Pseudomonadati</taxon>
        <taxon>Pseudomonadota</taxon>
        <taxon>Gammaproteobacteria</taxon>
        <taxon>Vibrionales</taxon>
        <taxon>Vibrionaceae</taxon>
        <taxon>Vibrio</taxon>
    </lineage>
</organism>
<sequence length="10" mass="1106">FTASFSMSTK</sequence>
<dbReference type="EMBL" id="AJSR01002454">
    <property type="protein sequence ID" value="EKM28622.1"/>
    <property type="molecule type" value="Genomic_DNA"/>
</dbReference>
<name>A0A454CQE8_VIBHA</name>
<comment type="caution">
    <text evidence="1">The sequence shown here is derived from an EMBL/GenBank/DDBJ whole genome shotgun (WGS) entry which is preliminary data.</text>
</comment>
<proteinExistence type="predicted"/>
<feature type="non-terminal residue" evidence="1">
    <location>
        <position position="1"/>
    </location>
</feature>
<protein>
    <submittedName>
        <fullName evidence="1">Protein tdcF</fullName>
    </submittedName>
</protein>
<evidence type="ECO:0000313" key="1">
    <source>
        <dbReference type="EMBL" id="EKM28622.1"/>
    </source>
</evidence>
<reference evidence="1 2" key="1">
    <citation type="submission" date="2012-10" db="EMBL/GenBank/DDBJ databases">
        <title>Genome sequence of Vibrio Cholerae HENC-02.</title>
        <authorList>
            <person name="Eppinger M."/>
            <person name="Hasan N.A."/>
            <person name="Sengamalay N."/>
            <person name="Hine E."/>
            <person name="Su Q."/>
            <person name="Daugherty S.C."/>
            <person name="Young S."/>
            <person name="Sadzewicz L."/>
            <person name="Tallon L."/>
            <person name="Cebula T.A."/>
            <person name="Ravel J."/>
            <person name="Colwell R.R."/>
        </authorList>
    </citation>
    <scope>NUCLEOTIDE SEQUENCE [LARGE SCALE GENOMIC DNA]</scope>
    <source>
        <strain evidence="1 2">HENC-02</strain>
    </source>
</reference>
<evidence type="ECO:0000313" key="2">
    <source>
        <dbReference type="Proteomes" id="UP000008367"/>
    </source>
</evidence>
<dbReference type="Proteomes" id="UP000008367">
    <property type="component" value="Unassembled WGS sequence"/>
</dbReference>
<accession>A0A454CQE8</accession>
<gene>
    <name evidence="1" type="primary">tdcF</name>
    <name evidence="1" type="ORF">VCHENC02_5496C</name>
</gene>